<dbReference type="STRING" id="1058.SAMN05421783_1212"/>
<feature type="signal peptide" evidence="2">
    <location>
        <begin position="1"/>
        <end position="22"/>
    </location>
</feature>
<dbReference type="Proteomes" id="UP000198816">
    <property type="component" value="Unassembled WGS sequence"/>
</dbReference>
<dbReference type="AlphaFoldDB" id="A0A1H3ARP6"/>
<evidence type="ECO:0000313" key="4">
    <source>
        <dbReference type="Proteomes" id="UP000198816"/>
    </source>
</evidence>
<gene>
    <name evidence="3" type="ORF">SAMN05421783_1212</name>
</gene>
<feature type="chain" id="PRO_5011541404" description="DUF2950 domain-containing protein" evidence="2">
    <location>
        <begin position="23"/>
        <end position="326"/>
    </location>
</feature>
<feature type="region of interest" description="Disordered" evidence="1">
    <location>
        <begin position="24"/>
        <end position="47"/>
    </location>
</feature>
<dbReference type="RefSeq" id="WP_175534694.1">
    <property type="nucleotide sequence ID" value="NZ_FNNZ01000021.1"/>
</dbReference>
<reference evidence="4" key="1">
    <citation type="submission" date="2016-10" db="EMBL/GenBank/DDBJ databases">
        <authorList>
            <person name="Varghese N."/>
            <person name="Submissions S."/>
        </authorList>
    </citation>
    <scope>NUCLEOTIDE SEQUENCE [LARGE SCALE GENOMIC DNA]</scope>
    <source>
        <strain evidence="4">DSM 217</strain>
    </source>
</reference>
<keyword evidence="4" id="KW-1185">Reference proteome</keyword>
<protein>
    <recommendedName>
        <fullName evidence="5">DUF2950 domain-containing protein</fullName>
    </recommendedName>
</protein>
<sequence>MKTTIALLACLPLVLLMTQPRAAVEEPTPATDSAPGPGAAEVSVQPPMSFENPDVAVMALIDAAASEDRGALLDVLGSDLDELGSGDAVADAADRRRFVELSREAAHLEDETEDSAILVIGPEDWPFPIPLAKDDQGWFFDTRAGLEELLDRRIGLNELHAVATARAFVDAQSEYAAADPDGDGVRAYAGRFWSTDGTRDGLYWPTNEDEPESPMGPLVDDAVEEGYEVREDAQGRRPFHGYFFKILTAQGPSAPGGAKSYLEDGKLADGFGLLAWPASYGNSGIMSFQVNQRGMVYQGDLGEDTASVAEAIDAYNPGEGWEPVVD</sequence>
<keyword evidence="2" id="KW-0732">Signal</keyword>
<organism evidence="3 4">
    <name type="scientific">Thiocapsa roseopersicina</name>
    <dbReference type="NCBI Taxonomy" id="1058"/>
    <lineage>
        <taxon>Bacteria</taxon>
        <taxon>Pseudomonadati</taxon>
        <taxon>Pseudomonadota</taxon>
        <taxon>Gammaproteobacteria</taxon>
        <taxon>Chromatiales</taxon>
        <taxon>Chromatiaceae</taxon>
        <taxon>Thiocapsa</taxon>
    </lineage>
</organism>
<evidence type="ECO:0008006" key="5">
    <source>
        <dbReference type="Google" id="ProtNLM"/>
    </source>
</evidence>
<proteinExistence type="predicted"/>
<dbReference type="EMBL" id="FNNZ01000021">
    <property type="protein sequence ID" value="SDX32275.1"/>
    <property type="molecule type" value="Genomic_DNA"/>
</dbReference>
<evidence type="ECO:0000313" key="3">
    <source>
        <dbReference type="EMBL" id="SDX32275.1"/>
    </source>
</evidence>
<dbReference type="Pfam" id="PF11453">
    <property type="entry name" value="DUF2950"/>
    <property type="match status" value="1"/>
</dbReference>
<name>A0A1H3ARP6_THIRO</name>
<dbReference type="InterPro" id="IPR021556">
    <property type="entry name" value="DUF2950"/>
</dbReference>
<evidence type="ECO:0000256" key="2">
    <source>
        <dbReference type="SAM" id="SignalP"/>
    </source>
</evidence>
<evidence type="ECO:0000256" key="1">
    <source>
        <dbReference type="SAM" id="MobiDB-lite"/>
    </source>
</evidence>
<accession>A0A1H3ARP6</accession>